<dbReference type="EMBL" id="BT132739">
    <property type="protein sequence ID" value="AER42875.1"/>
    <property type="molecule type" value="mRNA"/>
</dbReference>
<sequence>MLEVLPVHGKQSAGHGGRTEGSAKILRHLERALGQILPAEVQAPVESSAHQWTGRVLKGISVVQVDDGHGQSGVLRLDEPQQRLQPLLIDLDMRVEEDEHIAHGLACTNDSGTNETLALLVFDVPQVVVLQAGTQIPVQMEFQFWKIAVIIHQNNLAQQVAGRAFQHRLNRTHQRHLVLVVEAHDYGGLGQVFRFRGLLAIAHLVPSVWDRPEESYVIGHQRVEGVMLVANVAYVLVLLVAHHTQQFQLLRITGRLGCRRRFASGNAGIWSASDGDPGLVAQLGPWRCVPFVDPPSCRADGAAQAVRVEKKRQQPDDRHQKGAQAAGFAQEALDLHHGSRLDYVVRFPGYLSSYFVTFMMIGIN</sequence>
<evidence type="ECO:0000256" key="1">
    <source>
        <dbReference type="SAM" id="MobiDB-lite"/>
    </source>
</evidence>
<organism evidence="2">
    <name type="scientific">Drosophila melanogaster</name>
    <name type="common">Fruit fly</name>
    <dbReference type="NCBI Taxonomy" id="7227"/>
    <lineage>
        <taxon>Eukaryota</taxon>
        <taxon>Metazoa</taxon>
        <taxon>Ecdysozoa</taxon>
        <taxon>Arthropoda</taxon>
        <taxon>Hexapoda</taxon>
        <taxon>Insecta</taxon>
        <taxon>Pterygota</taxon>
        <taxon>Neoptera</taxon>
        <taxon>Endopterygota</taxon>
        <taxon>Diptera</taxon>
        <taxon>Brachycera</taxon>
        <taxon>Muscomorpha</taxon>
        <taxon>Ephydroidea</taxon>
        <taxon>Drosophilidae</taxon>
        <taxon>Drosophila</taxon>
        <taxon>Sophophora</taxon>
    </lineage>
</organism>
<gene>
    <name evidence="2" type="primary">Pgant35A-RA</name>
</gene>
<reference evidence="2" key="1">
    <citation type="submission" date="2011-11" db="EMBL/GenBank/DDBJ databases">
        <authorList>
            <person name="Carlson J."/>
            <person name="Booth B."/>
            <person name="Frise E."/>
            <person name="Park S."/>
            <person name="Wan K."/>
            <person name="Yu C."/>
            <person name="Celniker S."/>
        </authorList>
    </citation>
    <scope>NUCLEOTIDE SEQUENCE</scope>
</reference>
<proteinExistence type="evidence at transcript level"/>
<feature type="region of interest" description="Disordered" evidence="1">
    <location>
        <begin position="1"/>
        <end position="20"/>
    </location>
</feature>
<protein>
    <submittedName>
        <fullName evidence="2">AT08290p1</fullName>
    </submittedName>
</protein>
<name>G7H816_DROME</name>
<accession>G7H816</accession>
<dbReference type="AlphaFoldDB" id="G7H816"/>
<evidence type="ECO:0000313" key="2">
    <source>
        <dbReference type="EMBL" id="AER42875.1"/>
    </source>
</evidence>